<comment type="subcellular location">
    <subcellularLocation>
        <location evidence="1">Endoplasmic reticulum membrane</location>
        <topology evidence="1">Single-pass membrane protein</topology>
    </subcellularLocation>
</comment>
<evidence type="ECO:0000256" key="3">
    <source>
        <dbReference type="ARBA" id="ARBA00022692"/>
    </source>
</evidence>
<evidence type="ECO:0000256" key="8">
    <source>
        <dbReference type="ARBA" id="ARBA00023180"/>
    </source>
</evidence>
<evidence type="ECO:0000313" key="10">
    <source>
        <dbReference type="EMBL" id="SBT79201.1"/>
    </source>
</evidence>
<dbReference type="GO" id="GO:0005789">
    <property type="term" value="C:endoplasmic reticulum membrane"/>
    <property type="evidence" value="ECO:0007669"/>
    <property type="project" value="UniProtKB-SubCell"/>
</dbReference>
<evidence type="ECO:0000256" key="6">
    <source>
        <dbReference type="ARBA" id="ARBA00022989"/>
    </source>
</evidence>
<feature type="transmembrane region" description="Helical" evidence="9">
    <location>
        <begin position="575"/>
        <end position="599"/>
    </location>
</feature>
<feature type="transmembrane region" description="Helical" evidence="9">
    <location>
        <begin position="7"/>
        <end position="24"/>
    </location>
</feature>
<accession>A0A1C3KY76</accession>
<evidence type="ECO:0008006" key="12">
    <source>
        <dbReference type="Google" id="ProtNLM"/>
    </source>
</evidence>
<dbReference type="InterPro" id="IPR016574">
    <property type="entry name" value="Nicalin"/>
</dbReference>
<evidence type="ECO:0000256" key="4">
    <source>
        <dbReference type="ARBA" id="ARBA00022729"/>
    </source>
</evidence>
<name>A0A1C3KY76_PLAMA</name>
<evidence type="ECO:0000313" key="11">
    <source>
        <dbReference type="Proteomes" id="UP000219799"/>
    </source>
</evidence>
<dbReference type="PANTHER" id="PTHR31826">
    <property type="entry name" value="NICALIN"/>
    <property type="match status" value="1"/>
</dbReference>
<evidence type="ECO:0000256" key="2">
    <source>
        <dbReference type="ARBA" id="ARBA00007717"/>
    </source>
</evidence>
<gene>
    <name evidence="10" type="primary">PmlGA01_080016300</name>
    <name evidence="10" type="ORF">PMLGA01_080016300</name>
</gene>
<keyword evidence="3 9" id="KW-0812">Transmembrane</keyword>
<comment type="similarity">
    <text evidence="2">Belongs to the nicastrin family.</text>
</comment>
<organism evidence="10 11">
    <name type="scientific">Plasmodium malariae</name>
    <dbReference type="NCBI Taxonomy" id="5858"/>
    <lineage>
        <taxon>Eukaryota</taxon>
        <taxon>Sar</taxon>
        <taxon>Alveolata</taxon>
        <taxon>Apicomplexa</taxon>
        <taxon>Aconoidasida</taxon>
        <taxon>Haemosporida</taxon>
        <taxon>Plasmodiidae</taxon>
        <taxon>Plasmodium</taxon>
        <taxon>Plasmodium (Plasmodium)</taxon>
    </lineage>
</organism>
<keyword evidence="8" id="KW-0325">Glycoprotein</keyword>
<evidence type="ECO:0000256" key="7">
    <source>
        <dbReference type="ARBA" id="ARBA00023136"/>
    </source>
</evidence>
<keyword evidence="6 9" id="KW-1133">Transmembrane helix</keyword>
<dbReference type="Proteomes" id="UP000219799">
    <property type="component" value="Chromosome 8"/>
</dbReference>
<sequence length="611" mass="73383">MNISRRCIRIIFEILLFFCIFFKYEFARGLYETKAYPLIHLISNNEDTGFSGNLVKGNLINLLFLYKDVKWGENNLTVDSLVDMEDETHIERLIKEKIVHIMTFVNPRQLVKYSGFIYLYEIIHENNLYFLLHFILKNNNNGVIIIIPEKLHIDREEYFRINKIISKDQYNNKDITDEILEKRISFFQSLLLNLKLNQSIYFIKNNAEIENIYANYKSRFGYFDLTRNVNIIPISKNQQASKISSKNIFFFLSKDNININSIFKKKQNNETFHFTKKKTIIIATDYNVFNIISDFTIPNTSTNSQLIAMCELIRLYTEVFKNEDVNYNILFLFTNYYFGVDNFIKSVNMIFKENIEFVISLDSLNESDFYINEAKKETQPEHVLRFYDILKRTVKTNFKKDIKIKSQNIKINNKHLPKLHEYFILKNINSFTLGSKNKESVFLNKLPMIEQKLKLDNLTKHIKSIFEALFIYMKHYKEEISEEKQIKNDMLKYTNHVRSKDDLDLLNENFNKYYKFFVYKDDVLKLINYIKTLINSYIIDSNFLITDYRIPYDKKEKYFYQKHVNITFSMSISYIFHYLHFLLVALFLILIYVCVNFHFVPSFYKNRMKTM</sequence>
<dbReference type="EMBL" id="LT594496">
    <property type="protein sequence ID" value="SBT79201.1"/>
    <property type="molecule type" value="Genomic_DNA"/>
</dbReference>
<evidence type="ECO:0000256" key="9">
    <source>
        <dbReference type="SAM" id="Phobius"/>
    </source>
</evidence>
<evidence type="ECO:0000256" key="5">
    <source>
        <dbReference type="ARBA" id="ARBA00022824"/>
    </source>
</evidence>
<protein>
    <recommendedName>
        <fullName evidence="12">Nicalin</fullName>
    </recommendedName>
</protein>
<keyword evidence="5" id="KW-0256">Endoplasmic reticulum</keyword>
<reference evidence="10 11" key="1">
    <citation type="submission" date="2016-06" db="EMBL/GenBank/DDBJ databases">
        <authorList>
            <consortium name="Pathogen Informatics"/>
        </authorList>
    </citation>
    <scope>NUCLEOTIDE SEQUENCE [LARGE SCALE GENOMIC DNA]</scope>
    <source>
        <strain evidence="10">PmlGA01</strain>
    </source>
</reference>
<evidence type="ECO:0000256" key="1">
    <source>
        <dbReference type="ARBA" id="ARBA00004389"/>
    </source>
</evidence>
<dbReference type="AlphaFoldDB" id="A0A1C3KY76"/>
<dbReference type="GO" id="GO:0009966">
    <property type="term" value="P:regulation of signal transduction"/>
    <property type="evidence" value="ECO:0007669"/>
    <property type="project" value="InterPro"/>
</dbReference>
<proteinExistence type="inferred from homology"/>
<dbReference type="VEuPathDB" id="PlasmoDB:PmUG01_08029300"/>
<keyword evidence="7 9" id="KW-0472">Membrane</keyword>
<keyword evidence="4" id="KW-0732">Signal</keyword>